<gene>
    <name evidence="9" type="ORF">SMD27_05920</name>
</gene>
<protein>
    <submittedName>
        <fullName evidence="9">Folylpolyglutamate synthase/dihydrofolate synthase family protein</fullName>
        <ecNumber evidence="9">6.3.2.-</ecNumber>
    </submittedName>
</protein>
<feature type="domain" description="Mur ligase central" evidence="8">
    <location>
        <begin position="52"/>
        <end position="268"/>
    </location>
</feature>
<dbReference type="Gene3D" id="3.40.1190.10">
    <property type="entry name" value="Mur-like, catalytic domain"/>
    <property type="match status" value="1"/>
</dbReference>
<dbReference type="GO" id="GO:0016874">
    <property type="term" value="F:ligase activity"/>
    <property type="evidence" value="ECO:0007669"/>
    <property type="project" value="UniProtKB-KW"/>
</dbReference>
<comment type="caution">
    <text evidence="9">The sequence shown here is derived from an EMBL/GenBank/DDBJ whole genome shotgun (WGS) entry which is preliminary data.</text>
</comment>
<dbReference type="Pfam" id="PF08245">
    <property type="entry name" value="Mur_ligase_M"/>
    <property type="match status" value="1"/>
</dbReference>
<evidence type="ECO:0000256" key="2">
    <source>
        <dbReference type="ARBA" id="ARBA00022598"/>
    </source>
</evidence>
<evidence type="ECO:0000313" key="9">
    <source>
        <dbReference type="EMBL" id="MDY0882370.1"/>
    </source>
</evidence>
<evidence type="ECO:0000256" key="5">
    <source>
        <dbReference type="ARBA" id="ARBA00022840"/>
    </source>
</evidence>
<dbReference type="SUPFAM" id="SSF53244">
    <property type="entry name" value="MurD-like peptide ligases, peptide-binding domain"/>
    <property type="match status" value="1"/>
</dbReference>
<keyword evidence="5 7" id="KW-0067">ATP-binding</keyword>
<dbReference type="InterPro" id="IPR018109">
    <property type="entry name" value="Folylpolyglutamate_synth_CS"/>
</dbReference>
<dbReference type="EC" id="6.3.2.-" evidence="9"/>
<keyword evidence="10" id="KW-1185">Reference proteome</keyword>
<evidence type="ECO:0000256" key="3">
    <source>
        <dbReference type="ARBA" id="ARBA00022723"/>
    </source>
</evidence>
<evidence type="ECO:0000256" key="4">
    <source>
        <dbReference type="ARBA" id="ARBA00022741"/>
    </source>
</evidence>
<dbReference type="InterPro" id="IPR036565">
    <property type="entry name" value="Mur-like_cat_sf"/>
</dbReference>
<evidence type="ECO:0000256" key="6">
    <source>
        <dbReference type="ARBA" id="ARBA00022842"/>
    </source>
</evidence>
<dbReference type="Proteomes" id="UP001279642">
    <property type="component" value="Unassembled WGS sequence"/>
</dbReference>
<dbReference type="InterPro" id="IPR013221">
    <property type="entry name" value="Mur_ligase_cen"/>
</dbReference>
<organism evidence="9 10">
    <name type="scientific">Dongia soli</name>
    <dbReference type="NCBI Taxonomy" id="600628"/>
    <lineage>
        <taxon>Bacteria</taxon>
        <taxon>Pseudomonadati</taxon>
        <taxon>Pseudomonadota</taxon>
        <taxon>Alphaproteobacteria</taxon>
        <taxon>Rhodospirillales</taxon>
        <taxon>Dongiaceae</taxon>
        <taxon>Dongia</taxon>
    </lineage>
</organism>
<dbReference type="InterPro" id="IPR001645">
    <property type="entry name" value="Folylpolyglutamate_synth"/>
</dbReference>
<evidence type="ECO:0000313" key="10">
    <source>
        <dbReference type="Proteomes" id="UP001279642"/>
    </source>
</evidence>
<keyword evidence="2 7" id="KW-0436">Ligase</keyword>
<dbReference type="PANTHER" id="PTHR11136:SF0">
    <property type="entry name" value="DIHYDROFOLATE SYNTHETASE-RELATED"/>
    <property type="match status" value="1"/>
</dbReference>
<keyword evidence="4 7" id="KW-0547">Nucleotide-binding</keyword>
<reference evidence="9 10" key="1">
    <citation type="journal article" date="2016" name="Antonie Van Leeuwenhoek">
        <title>Dongia soli sp. nov., isolated from soil from Dokdo, Korea.</title>
        <authorList>
            <person name="Kim D.U."/>
            <person name="Lee H."/>
            <person name="Kim H."/>
            <person name="Kim S.G."/>
            <person name="Ka J.O."/>
        </authorList>
    </citation>
    <scope>NUCLEOTIDE SEQUENCE [LARGE SCALE GENOMIC DNA]</scope>
    <source>
        <strain evidence="9 10">D78</strain>
    </source>
</reference>
<dbReference type="InterPro" id="IPR036615">
    <property type="entry name" value="Mur_ligase_C_dom_sf"/>
</dbReference>
<accession>A0ABU5E7R0</accession>
<evidence type="ECO:0000259" key="8">
    <source>
        <dbReference type="Pfam" id="PF08245"/>
    </source>
</evidence>
<keyword evidence="6" id="KW-0460">Magnesium</keyword>
<dbReference type="PANTHER" id="PTHR11136">
    <property type="entry name" value="FOLYLPOLYGLUTAMATE SYNTHASE-RELATED"/>
    <property type="match status" value="1"/>
</dbReference>
<dbReference type="Gene3D" id="3.90.190.20">
    <property type="entry name" value="Mur ligase, C-terminal domain"/>
    <property type="match status" value="1"/>
</dbReference>
<dbReference type="EMBL" id="JAXCLW010000001">
    <property type="protein sequence ID" value="MDY0882370.1"/>
    <property type="molecule type" value="Genomic_DNA"/>
</dbReference>
<dbReference type="NCBIfam" id="TIGR01499">
    <property type="entry name" value="folC"/>
    <property type="match status" value="1"/>
</dbReference>
<dbReference type="SUPFAM" id="SSF53623">
    <property type="entry name" value="MurD-like peptide ligases, catalytic domain"/>
    <property type="match status" value="1"/>
</dbReference>
<sequence length="437" mass="46971">MGQASSSQNSDIVLERLNRLHPKIIDLELDRVLRLLAAVGHPEKRLPPVVHVAGTNGKGSVIAYLRAMLECAGYRVHVYTSPHLVRFHERIRLNGKLIEETALIELLEECERANGGVPITFFEITTVAAFLAFTREPADILLLETGLGGEFDATNVIDQPLATVLMPISMDHMQFLGDTLEKIAAVKAGIMKQGRPAIVAQQPPEAAKVFDEAAARLNAPLWRFGKEWSVSDIPGGFRYEDARGGFDLPTPALVGKHQIGNAATAVATTRWLEGFDLGEAAIGRGLTEAVWPARMQHLTHGPLVGQLPPGWELWLDGGHNEDAGQIIAGMLKEWQAQDGKQVSLIFGMLNTKEPAAFLKHLAPLAEDLSAVAIPGDHASLSAEDCVGFAQQVGLAAGGFESVDAALKSILANHGTEPRRVLICGSLYLAGTVLAENG</sequence>
<dbReference type="RefSeq" id="WP_320507394.1">
    <property type="nucleotide sequence ID" value="NZ_JAXCLW010000001.1"/>
</dbReference>
<dbReference type="PROSITE" id="PS01012">
    <property type="entry name" value="FOLYLPOLYGLU_SYNT_2"/>
    <property type="match status" value="1"/>
</dbReference>
<evidence type="ECO:0000256" key="1">
    <source>
        <dbReference type="ARBA" id="ARBA00008276"/>
    </source>
</evidence>
<keyword evidence="3" id="KW-0479">Metal-binding</keyword>
<evidence type="ECO:0000256" key="7">
    <source>
        <dbReference type="PIRNR" id="PIRNR001563"/>
    </source>
</evidence>
<proteinExistence type="inferred from homology"/>
<name>A0ABU5E7R0_9PROT</name>
<dbReference type="PIRSF" id="PIRSF001563">
    <property type="entry name" value="Folylpolyglu_synth"/>
    <property type="match status" value="1"/>
</dbReference>
<comment type="similarity">
    <text evidence="1 7">Belongs to the folylpolyglutamate synthase family.</text>
</comment>